<proteinExistence type="predicted"/>
<accession>A0A6A1W5V5</accession>
<sequence>MANYLIALLRELLLDIILKAITRTDLNPYVLDDIENSLFTLLSICETCKTLCDALDCDITYRSCHIEEILDLVTSPLKVSKFVCQPAFRPPQPRHPFLEGYPHHVRRGQLY</sequence>
<comment type="caution">
    <text evidence="1">The sequence shown here is derived from an EMBL/GenBank/DDBJ whole genome shotgun (WGS) entry which is preliminary data.</text>
</comment>
<dbReference type="Proteomes" id="UP000516437">
    <property type="component" value="Chromosome 3"/>
</dbReference>
<dbReference type="EMBL" id="RXIC02000021">
    <property type="protein sequence ID" value="KAB1219706.1"/>
    <property type="molecule type" value="Genomic_DNA"/>
</dbReference>
<reference evidence="1 2" key="1">
    <citation type="journal article" date="2019" name="Plant Biotechnol. J.">
        <title>The red bayberry genome and genetic basis of sex determination.</title>
        <authorList>
            <person name="Jia H.M."/>
            <person name="Jia H.J."/>
            <person name="Cai Q.L."/>
            <person name="Wang Y."/>
            <person name="Zhao H.B."/>
            <person name="Yang W.F."/>
            <person name="Wang G.Y."/>
            <person name="Li Y.H."/>
            <person name="Zhan D.L."/>
            <person name="Shen Y.T."/>
            <person name="Niu Q.F."/>
            <person name="Chang L."/>
            <person name="Qiu J."/>
            <person name="Zhao L."/>
            <person name="Xie H.B."/>
            <person name="Fu W.Y."/>
            <person name="Jin J."/>
            <person name="Li X.W."/>
            <person name="Jiao Y."/>
            <person name="Zhou C.C."/>
            <person name="Tu T."/>
            <person name="Chai C.Y."/>
            <person name="Gao J.L."/>
            <person name="Fan L.J."/>
            <person name="van de Weg E."/>
            <person name="Wang J.Y."/>
            <person name="Gao Z.S."/>
        </authorList>
    </citation>
    <scope>NUCLEOTIDE SEQUENCE [LARGE SCALE GENOMIC DNA]</scope>
    <source>
        <tissue evidence="1">Leaves</tissue>
    </source>
</reference>
<evidence type="ECO:0000313" key="2">
    <source>
        <dbReference type="Proteomes" id="UP000516437"/>
    </source>
</evidence>
<organism evidence="1 2">
    <name type="scientific">Morella rubra</name>
    <name type="common">Chinese bayberry</name>
    <dbReference type="NCBI Taxonomy" id="262757"/>
    <lineage>
        <taxon>Eukaryota</taxon>
        <taxon>Viridiplantae</taxon>
        <taxon>Streptophyta</taxon>
        <taxon>Embryophyta</taxon>
        <taxon>Tracheophyta</taxon>
        <taxon>Spermatophyta</taxon>
        <taxon>Magnoliopsida</taxon>
        <taxon>eudicotyledons</taxon>
        <taxon>Gunneridae</taxon>
        <taxon>Pentapetalae</taxon>
        <taxon>rosids</taxon>
        <taxon>fabids</taxon>
        <taxon>Fagales</taxon>
        <taxon>Myricaceae</taxon>
        <taxon>Morella</taxon>
    </lineage>
</organism>
<keyword evidence="2" id="KW-1185">Reference proteome</keyword>
<evidence type="ECO:0000313" key="1">
    <source>
        <dbReference type="EMBL" id="KAB1219706.1"/>
    </source>
</evidence>
<protein>
    <submittedName>
        <fullName evidence="1">Uncharacterized protein</fullName>
    </submittedName>
</protein>
<gene>
    <name evidence="1" type="ORF">CJ030_MR3G019159</name>
</gene>
<name>A0A6A1W5V5_9ROSI</name>
<dbReference type="AlphaFoldDB" id="A0A6A1W5V5"/>